<dbReference type="EMBL" id="JAAGRR010000004">
    <property type="protein sequence ID" value="NDY41416.1"/>
    <property type="molecule type" value="Genomic_DNA"/>
</dbReference>
<name>A0A6N9TS68_DISTH</name>
<reference evidence="2 3" key="1">
    <citation type="submission" date="2020-02" db="EMBL/GenBank/DDBJ databases">
        <title>Comparative genomics of sulfur disproportionating microorganisms.</title>
        <authorList>
            <person name="Ward L.M."/>
            <person name="Bertran E."/>
            <person name="Johnston D.T."/>
        </authorList>
    </citation>
    <scope>NUCLEOTIDE SEQUENCE [LARGE SCALE GENOMIC DNA]</scope>
    <source>
        <strain evidence="2 3">DSM 100025</strain>
    </source>
</reference>
<evidence type="ECO:0000313" key="2">
    <source>
        <dbReference type="EMBL" id="NDY41416.1"/>
    </source>
</evidence>
<keyword evidence="1" id="KW-1133">Transmembrane helix</keyword>
<accession>A0A6N9TS68</accession>
<keyword evidence="1" id="KW-0472">Membrane</keyword>
<organism evidence="2 3">
    <name type="scientific">Dissulfurirhabdus thermomarina</name>
    <dbReference type="NCBI Taxonomy" id="1765737"/>
    <lineage>
        <taxon>Bacteria</taxon>
        <taxon>Deltaproteobacteria</taxon>
        <taxon>Dissulfurirhabdaceae</taxon>
        <taxon>Dissulfurirhabdus</taxon>
    </lineage>
</organism>
<evidence type="ECO:0000313" key="3">
    <source>
        <dbReference type="Proteomes" id="UP000469346"/>
    </source>
</evidence>
<comment type="caution">
    <text evidence="2">The sequence shown here is derived from an EMBL/GenBank/DDBJ whole genome shotgun (WGS) entry which is preliminary data.</text>
</comment>
<keyword evidence="1" id="KW-0812">Transmembrane</keyword>
<protein>
    <submittedName>
        <fullName evidence="2">Uncharacterized protein</fullName>
    </submittedName>
</protein>
<gene>
    <name evidence="2" type="ORF">G3N55_00930</name>
</gene>
<dbReference type="AlphaFoldDB" id="A0A6N9TS68"/>
<dbReference type="Proteomes" id="UP000469346">
    <property type="component" value="Unassembled WGS sequence"/>
</dbReference>
<dbReference type="RefSeq" id="WP_163297577.1">
    <property type="nucleotide sequence ID" value="NZ_JAAGRR010000004.1"/>
</dbReference>
<sequence length="203" mass="21496">MSHLPREVTAAPPPAGRRRTRLVDRRLQLSLGLALAAACAAVAAVTATAGYRVLKEALEACLYCPHIKADRCGEILGPAFFRVNLAAAAATAAAAAGTAVWHARRLARSMERFLPHLRAWSRSGRPVPVPARPGDPLLPLLDDYNGAMGRLRARAVRARRALLEARRYLAAAEAARNDPAGAAHAARRRLAAAAAALEGDLPS</sequence>
<feature type="transmembrane region" description="Helical" evidence="1">
    <location>
        <begin position="27"/>
        <end position="49"/>
    </location>
</feature>
<keyword evidence="3" id="KW-1185">Reference proteome</keyword>
<proteinExistence type="predicted"/>
<evidence type="ECO:0000256" key="1">
    <source>
        <dbReference type="SAM" id="Phobius"/>
    </source>
</evidence>
<feature type="transmembrane region" description="Helical" evidence="1">
    <location>
        <begin position="85"/>
        <end position="103"/>
    </location>
</feature>